<dbReference type="SUPFAM" id="SSF52540">
    <property type="entry name" value="P-loop containing nucleoside triphosphate hydrolases"/>
    <property type="match status" value="1"/>
</dbReference>
<dbReference type="RefSeq" id="WP_203808420.1">
    <property type="nucleotide sequence ID" value="NZ_BAAAQE010000109.1"/>
</dbReference>
<dbReference type="Gene3D" id="3.40.50.300">
    <property type="entry name" value="P-loop containing nucleotide triphosphate hydrolases"/>
    <property type="match status" value="1"/>
</dbReference>
<proteinExistence type="predicted"/>
<accession>A0ABQ3XR16</accession>
<sequence>MTASADIPSSGPRALLITGTVGAGKTTVAEAIGDLLTEQRVPHAVIDLDWLRRAWPSPPDDRFHHALTIRNLRAVATNFRNAGAERLILAGVLETRTERDDHEAALGVPLTVCRLQITPAAVRVRLHHRHTTAPEALSWHLNRADELGQILRAAAVEDYVINTDNLTVPETTREVLAHW</sequence>
<keyword evidence="2" id="KW-1185">Reference proteome</keyword>
<reference evidence="1 2" key="1">
    <citation type="submission" date="2021-01" db="EMBL/GenBank/DDBJ databases">
        <title>Whole genome shotgun sequence of Actinoplanes couchii NBRC 106145.</title>
        <authorList>
            <person name="Komaki H."/>
            <person name="Tamura T."/>
        </authorList>
    </citation>
    <scope>NUCLEOTIDE SEQUENCE [LARGE SCALE GENOMIC DNA]</scope>
    <source>
        <strain evidence="1 2">NBRC 106145</strain>
    </source>
</reference>
<gene>
    <name evidence="1" type="ORF">Aco03nite_093420</name>
</gene>
<dbReference type="Pfam" id="PF13238">
    <property type="entry name" value="AAA_18"/>
    <property type="match status" value="1"/>
</dbReference>
<dbReference type="InterPro" id="IPR027417">
    <property type="entry name" value="P-loop_NTPase"/>
</dbReference>
<name>A0ABQ3XR16_9ACTN</name>
<evidence type="ECO:0000313" key="1">
    <source>
        <dbReference type="EMBL" id="GID60938.1"/>
    </source>
</evidence>
<evidence type="ECO:0000313" key="2">
    <source>
        <dbReference type="Proteomes" id="UP000612282"/>
    </source>
</evidence>
<dbReference type="EMBL" id="BOMG01000116">
    <property type="protein sequence ID" value="GID60938.1"/>
    <property type="molecule type" value="Genomic_DNA"/>
</dbReference>
<protein>
    <recommendedName>
        <fullName evidence="3">Adenylyl-sulfate kinase</fullName>
    </recommendedName>
</protein>
<organism evidence="1 2">
    <name type="scientific">Actinoplanes couchii</name>
    <dbReference type="NCBI Taxonomy" id="403638"/>
    <lineage>
        <taxon>Bacteria</taxon>
        <taxon>Bacillati</taxon>
        <taxon>Actinomycetota</taxon>
        <taxon>Actinomycetes</taxon>
        <taxon>Micromonosporales</taxon>
        <taxon>Micromonosporaceae</taxon>
        <taxon>Actinoplanes</taxon>
    </lineage>
</organism>
<comment type="caution">
    <text evidence="1">The sequence shown here is derived from an EMBL/GenBank/DDBJ whole genome shotgun (WGS) entry which is preliminary data.</text>
</comment>
<evidence type="ECO:0008006" key="3">
    <source>
        <dbReference type="Google" id="ProtNLM"/>
    </source>
</evidence>
<dbReference type="Proteomes" id="UP000612282">
    <property type="component" value="Unassembled WGS sequence"/>
</dbReference>